<sequence>DNLNDKFLKWVVVDQQSFLLSENAEFIKFLQELDPVTVSPVAKCSQLG</sequence>
<reference evidence="1" key="1">
    <citation type="submission" date="2021-06" db="EMBL/GenBank/DDBJ databases">
        <authorList>
            <person name="Kallberg Y."/>
            <person name="Tangrot J."/>
            <person name="Rosling A."/>
        </authorList>
    </citation>
    <scope>NUCLEOTIDE SEQUENCE</scope>
    <source>
        <strain evidence="1">MA453B</strain>
    </source>
</reference>
<dbReference type="AlphaFoldDB" id="A0A9N9K8F0"/>
<gene>
    <name evidence="1" type="ORF">DERYTH_LOCUS25930</name>
</gene>
<organism evidence="1 2">
    <name type="scientific">Dentiscutata erythropus</name>
    <dbReference type="NCBI Taxonomy" id="1348616"/>
    <lineage>
        <taxon>Eukaryota</taxon>
        <taxon>Fungi</taxon>
        <taxon>Fungi incertae sedis</taxon>
        <taxon>Mucoromycota</taxon>
        <taxon>Glomeromycotina</taxon>
        <taxon>Glomeromycetes</taxon>
        <taxon>Diversisporales</taxon>
        <taxon>Gigasporaceae</taxon>
        <taxon>Dentiscutata</taxon>
    </lineage>
</organism>
<accession>A0A9N9K8F0</accession>
<keyword evidence="2" id="KW-1185">Reference proteome</keyword>
<feature type="non-terminal residue" evidence="1">
    <location>
        <position position="1"/>
    </location>
</feature>
<protein>
    <submittedName>
        <fullName evidence="1">2312_t:CDS:1</fullName>
    </submittedName>
</protein>
<name>A0A9N9K8F0_9GLOM</name>
<evidence type="ECO:0000313" key="1">
    <source>
        <dbReference type="EMBL" id="CAG8814258.1"/>
    </source>
</evidence>
<feature type="non-terminal residue" evidence="1">
    <location>
        <position position="48"/>
    </location>
</feature>
<dbReference type="Proteomes" id="UP000789405">
    <property type="component" value="Unassembled WGS sequence"/>
</dbReference>
<comment type="caution">
    <text evidence="1">The sequence shown here is derived from an EMBL/GenBank/DDBJ whole genome shotgun (WGS) entry which is preliminary data.</text>
</comment>
<dbReference type="EMBL" id="CAJVPY010051111">
    <property type="protein sequence ID" value="CAG8814258.1"/>
    <property type="molecule type" value="Genomic_DNA"/>
</dbReference>
<evidence type="ECO:0000313" key="2">
    <source>
        <dbReference type="Proteomes" id="UP000789405"/>
    </source>
</evidence>
<proteinExistence type="predicted"/>